<dbReference type="Gene3D" id="3.10.180.10">
    <property type="entry name" value="2,3-Dihydroxybiphenyl 1,2-Dioxygenase, domain 1"/>
    <property type="match status" value="2"/>
</dbReference>
<organism evidence="2 3">
    <name type="scientific">Streptomyces adustus</name>
    <dbReference type="NCBI Taxonomy" id="1609272"/>
    <lineage>
        <taxon>Bacteria</taxon>
        <taxon>Bacillati</taxon>
        <taxon>Actinomycetota</taxon>
        <taxon>Actinomycetes</taxon>
        <taxon>Kitasatosporales</taxon>
        <taxon>Streptomycetaceae</taxon>
        <taxon>Streptomyces</taxon>
    </lineage>
</organism>
<proteinExistence type="predicted"/>
<dbReference type="EMBL" id="VJZD01000036">
    <property type="protein sequence ID" value="MPY31990.1"/>
    <property type="molecule type" value="Genomic_DNA"/>
</dbReference>
<name>A0A5N8V9P9_9ACTN</name>
<dbReference type="RefSeq" id="WP_152886985.1">
    <property type="nucleotide sequence ID" value="NZ_VJZD01000036.1"/>
</dbReference>
<feature type="domain" description="VOC" evidence="1">
    <location>
        <begin position="22"/>
        <end position="136"/>
    </location>
</feature>
<dbReference type="PROSITE" id="PS51819">
    <property type="entry name" value="VOC"/>
    <property type="match status" value="2"/>
</dbReference>
<dbReference type="CDD" id="cd07247">
    <property type="entry name" value="SgaA_N_like"/>
    <property type="match status" value="2"/>
</dbReference>
<evidence type="ECO:0000259" key="1">
    <source>
        <dbReference type="PROSITE" id="PS51819"/>
    </source>
</evidence>
<dbReference type="Proteomes" id="UP000325849">
    <property type="component" value="Unassembled WGS sequence"/>
</dbReference>
<keyword evidence="3" id="KW-1185">Reference proteome</keyword>
<dbReference type="OrthoDB" id="9793039at2"/>
<evidence type="ECO:0000313" key="3">
    <source>
        <dbReference type="Proteomes" id="UP000325849"/>
    </source>
</evidence>
<dbReference type="InterPro" id="IPR029068">
    <property type="entry name" value="Glyas_Bleomycin-R_OHBP_Dase"/>
</dbReference>
<dbReference type="AlphaFoldDB" id="A0A5N8V9P9"/>
<protein>
    <submittedName>
        <fullName evidence="2">VOC family protein</fullName>
    </submittedName>
</protein>
<evidence type="ECO:0000313" key="2">
    <source>
        <dbReference type="EMBL" id="MPY31990.1"/>
    </source>
</evidence>
<dbReference type="PANTHER" id="PTHR33993">
    <property type="entry name" value="GLYOXALASE-RELATED"/>
    <property type="match status" value="1"/>
</dbReference>
<dbReference type="PANTHER" id="PTHR33993:SF10">
    <property type="entry name" value="CONSERVED PROTEIN"/>
    <property type="match status" value="1"/>
</dbReference>
<feature type="domain" description="VOC" evidence="1">
    <location>
        <begin position="152"/>
        <end position="267"/>
    </location>
</feature>
<dbReference type="SUPFAM" id="SSF54593">
    <property type="entry name" value="Glyoxalase/Bleomycin resistance protein/Dihydroxybiphenyl dioxygenase"/>
    <property type="match status" value="2"/>
</dbReference>
<dbReference type="Pfam" id="PF18029">
    <property type="entry name" value="Glyoxalase_6"/>
    <property type="match status" value="1"/>
</dbReference>
<gene>
    <name evidence="2" type="ORF">FNH09_12045</name>
</gene>
<sequence>MTETRESAGPNGEARARYAPGTPCWVSLMVHEPAATQDFYGELFGWEFQPGPRQLGPYVRALLNGHEVAGIGQLPPDLHLPTAWTPYLASDDVDQTAETVRLCGGTLGVGPLDAAETGRLAICSDPSGAVFGVWQTAKHRTGGLGTPGVPGTPAWNELLTFDSVTVAKFYESVFGYEGQPMVPADLDHVTLYVEGRPVAGIQGVGNALPRERGPHWMTYFEVADTDEALVRLVALGGRILQPARDGAHGRVASVADPEGARFALVQSPR</sequence>
<dbReference type="InterPro" id="IPR052164">
    <property type="entry name" value="Anthracycline_SecMetBiosynth"/>
</dbReference>
<dbReference type="InterPro" id="IPR041581">
    <property type="entry name" value="Glyoxalase_6"/>
</dbReference>
<accession>A0A5N8V9P9</accession>
<reference evidence="2 3" key="1">
    <citation type="submission" date="2019-07" db="EMBL/GenBank/DDBJ databases">
        <title>New species of Amycolatopsis and Streptomyces.</title>
        <authorList>
            <person name="Duangmal K."/>
            <person name="Teo W.F.A."/>
            <person name="Lipun K."/>
        </authorList>
    </citation>
    <scope>NUCLEOTIDE SEQUENCE [LARGE SCALE GENOMIC DNA]</scope>
    <source>
        <strain evidence="2 3">NBRC 109810</strain>
    </source>
</reference>
<comment type="caution">
    <text evidence="2">The sequence shown here is derived from an EMBL/GenBank/DDBJ whole genome shotgun (WGS) entry which is preliminary data.</text>
</comment>
<dbReference type="InterPro" id="IPR037523">
    <property type="entry name" value="VOC_core"/>
</dbReference>